<proteinExistence type="predicted"/>
<evidence type="ECO:0000313" key="2">
    <source>
        <dbReference type="EMBL" id="KAG2454931.1"/>
    </source>
</evidence>
<dbReference type="OrthoDB" id="550658at2759"/>
<keyword evidence="3" id="KW-1185">Reference proteome</keyword>
<name>A0A835WWF5_9CHLO</name>
<organism evidence="2 3">
    <name type="scientific">Chlamydomonas schloesseri</name>
    <dbReference type="NCBI Taxonomy" id="2026947"/>
    <lineage>
        <taxon>Eukaryota</taxon>
        <taxon>Viridiplantae</taxon>
        <taxon>Chlorophyta</taxon>
        <taxon>core chlorophytes</taxon>
        <taxon>Chlorophyceae</taxon>
        <taxon>CS clade</taxon>
        <taxon>Chlamydomonadales</taxon>
        <taxon>Chlamydomonadaceae</taxon>
        <taxon>Chlamydomonas</taxon>
    </lineage>
</organism>
<sequence>MQQGACNNPVCAICGVTEGGKNVKRDHATAVGLIFDDLCGLNGATLVTRYHSLDTVISKINHMVATTPPDRRERMWRVGVRPLCNSFVCPCCGRLLPATDANAHMVAALSAIEPALDEESRRRFGASKQRGDLAARRAMREMLLMQIEVYKQMPAGGDAPTAKILINDSWPLDPTTGIHWCGQPPLTPQEKRVREERKGAFNEKWSAAQLQLQPAVAAGRQLGPPSTRGALAAVLPLLASRPQPEATAAVEVAAVAATARAHDAVLQLGIQLPGDAHVPCAQHGCLPAGSCATGLAASRQEQLPRYTAAGAGGAAANSVPALGVVAGLGAAPQSPLAHAVSDPPPLALHAMKSVTWIDSSGAVTTGFQLQPSLPAPRPQQQPLPMSAARQIRNLTPRKRMSAVGLEAKDDADWKRQRGNTWPTHVSDDGSTTSGSGDVLSTAAAGLLAGEQCDFMRAAPPQLPQLSPARTGQQLLPGVAAADEVYAAYGRPPAMVGRQHSVPSTPSSAGTVVMLLPLPLHGILHPPASHDWLLPVQEPAGGGVSAVCGGVSTRGGQAADDGMHRWQQQHEPAAAAPFLDAQQLHQVPLQELGAPGSGRPVSGHWRASPGAGDLPQQQGRMR</sequence>
<evidence type="ECO:0000313" key="3">
    <source>
        <dbReference type="Proteomes" id="UP000613740"/>
    </source>
</evidence>
<dbReference type="EMBL" id="JAEHOD010000001">
    <property type="protein sequence ID" value="KAG2454931.1"/>
    <property type="molecule type" value="Genomic_DNA"/>
</dbReference>
<feature type="region of interest" description="Disordered" evidence="1">
    <location>
        <begin position="416"/>
        <end position="435"/>
    </location>
</feature>
<comment type="caution">
    <text evidence="2">The sequence shown here is derived from an EMBL/GenBank/DDBJ whole genome shotgun (WGS) entry which is preliminary data.</text>
</comment>
<dbReference type="AlphaFoldDB" id="A0A835WWF5"/>
<feature type="region of interest" description="Disordered" evidence="1">
    <location>
        <begin position="590"/>
        <end position="621"/>
    </location>
</feature>
<gene>
    <name evidence="2" type="ORF">HYH02_000759</name>
</gene>
<reference evidence="2" key="1">
    <citation type="journal article" date="2020" name="bioRxiv">
        <title>Comparative genomics of Chlamydomonas.</title>
        <authorList>
            <person name="Craig R.J."/>
            <person name="Hasan A.R."/>
            <person name="Ness R.W."/>
            <person name="Keightley P.D."/>
        </authorList>
    </citation>
    <scope>NUCLEOTIDE SEQUENCE</scope>
    <source>
        <strain evidence="2">CCAP 11/173</strain>
    </source>
</reference>
<dbReference type="Proteomes" id="UP000613740">
    <property type="component" value="Unassembled WGS sequence"/>
</dbReference>
<protein>
    <submittedName>
        <fullName evidence="2">Uncharacterized protein</fullName>
    </submittedName>
</protein>
<evidence type="ECO:0000256" key="1">
    <source>
        <dbReference type="SAM" id="MobiDB-lite"/>
    </source>
</evidence>
<accession>A0A835WWF5</accession>